<dbReference type="SUPFAM" id="SSF56112">
    <property type="entry name" value="Protein kinase-like (PK-like)"/>
    <property type="match status" value="1"/>
</dbReference>
<gene>
    <name evidence="2" type="ORF">IBL26_10780</name>
</gene>
<accession>A0ABR7RMJ5</accession>
<proteinExistence type="predicted"/>
<sequence length="339" mass="36540">MNAIDTFLDTQGYAQASRAALPQDAGHRRYTRLSGAVPRPALLMDCTDAAKVGLMPEEDLVPFLRVAAHLGGLGLSAPAILAEDRANGLLLVEDLGHDTHAALLDAGADPLPLYVGAAEALAALHAAPPPAGLPDYEAPTMTRMAGLTFLDWWWPATFGTPASPEVRDEFEAAMRAMLDPFLGAGGFVHRDYFPANLLHLPQRPGARRVGIIDFQDAARGHPAYDLVSLLQDARRDVAPAVRQAATEAYFAARPDVDVASFTAATAAMAAQRHLRVASLWVRLAQRDGKFGYLRHGPRCWGLLAQALHHPSTAPLTRFLDRYVPLPLRQNPAALKEHAA</sequence>
<dbReference type="InterPro" id="IPR002575">
    <property type="entry name" value="Aminoglycoside_PTrfase"/>
</dbReference>
<dbReference type="Gene3D" id="3.30.200.20">
    <property type="entry name" value="Phosphorylase Kinase, domain 1"/>
    <property type="match status" value="1"/>
</dbReference>
<reference evidence="2 3" key="1">
    <citation type="journal article" date="2013" name="Int. J. Syst. Evol. Microbiol.">
        <title>Roseomonas aerophila sp. nov., isolated from air.</title>
        <authorList>
            <person name="Kim S.J."/>
            <person name="Weon H.Y."/>
            <person name="Ahn J.H."/>
            <person name="Hong S.B."/>
            <person name="Seok S.J."/>
            <person name="Whang K.S."/>
            <person name="Kwon S.W."/>
        </authorList>
    </citation>
    <scope>NUCLEOTIDE SEQUENCE [LARGE SCALE GENOMIC DNA]</scope>
    <source>
        <strain evidence="2 3">NBRC 108923</strain>
    </source>
</reference>
<name>A0ABR7RMJ5_9PROT</name>
<dbReference type="InterPro" id="IPR011009">
    <property type="entry name" value="Kinase-like_dom_sf"/>
</dbReference>
<evidence type="ECO:0000259" key="1">
    <source>
        <dbReference type="Pfam" id="PF01636"/>
    </source>
</evidence>
<dbReference type="Proteomes" id="UP000626026">
    <property type="component" value="Unassembled WGS sequence"/>
</dbReference>
<evidence type="ECO:0000313" key="3">
    <source>
        <dbReference type="Proteomes" id="UP000626026"/>
    </source>
</evidence>
<dbReference type="Gene3D" id="3.90.1200.10">
    <property type="match status" value="1"/>
</dbReference>
<dbReference type="RefSeq" id="WP_187784491.1">
    <property type="nucleotide sequence ID" value="NZ_JACTVA010000016.1"/>
</dbReference>
<evidence type="ECO:0000313" key="2">
    <source>
        <dbReference type="EMBL" id="MBC9207322.1"/>
    </source>
</evidence>
<dbReference type="EMBL" id="JACTVA010000016">
    <property type="protein sequence ID" value="MBC9207322.1"/>
    <property type="molecule type" value="Genomic_DNA"/>
</dbReference>
<protein>
    <submittedName>
        <fullName evidence="2">Phosphotransferase</fullName>
    </submittedName>
</protein>
<keyword evidence="3" id="KW-1185">Reference proteome</keyword>
<feature type="domain" description="Aminoglycoside phosphotransferase" evidence="1">
    <location>
        <begin position="21"/>
        <end position="254"/>
    </location>
</feature>
<comment type="caution">
    <text evidence="2">The sequence shown here is derived from an EMBL/GenBank/DDBJ whole genome shotgun (WGS) entry which is preliminary data.</text>
</comment>
<organism evidence="2 3">
    <name type="scientific">Teichococcus aerophilus</name>
    <dbReference type="NCBI Taxonomy" id="1224513"/>
    <lineage>
        <taxon>Bacteria</taxon>
        <taxon>Pseudomonadati</taxon>
        <taxon>Pseudomonadota</taxon>
        <taxon>Alphaproteobacteria</taxon>
        <taxon>Acetobacterales</taxon>
        <taxon>Roseomonadaceae</taxon>
        <taxon>Roseomonas</taxon>
    </lineage>
</organism>
<dbReference type="Pfam" id="PF01636">
    <property type="entry name" value="APH"/>
    <property type="match status" value="1"/>
</dbReference>